<evidence type="ECO:0000256" key="2">
    <source>
        <dbReference type="ARBA" id="ARBA00010617"/>
    </source>
</evidence>
<dbReference type="SUPFAM" id="SSF48264">
    <property type="entry name" value="Cytochrome P450"/>
    <property type="match status" value="1"/>
</dbReference>
<dbReference type="GO" id="GO:0004497">
    <property type="term" value="F:monooxygenase activity"/>
    <property type="evidence" value="ECO:0007669"/>
    <property type="project" value="UniProtKB-KW"/>
</dbReference>
<evidence type="ECO:0000256" key="1">
    <source>
        <dbReference type="ARBA" id="ARBA00001971"/>
    </source>
</evidence>
<keyword evidence="8" id="KW-1185">Reference proteome</keyword>
<evidence type="ECO:0000256" key="4">
    <source>
        <dbReference type="ARBA" id="ARBA00023004"/>
    </source>
</evidence>
<organism evidence="7 8">
    <name type="scientific">Diversispora eburnea</name>
    <dbReference type="NCBI Taxonomy" id="1213867"/>
    <lineage>
        <taxon>Eukaryota</taxon>
        <taxon>Fungi</taxon>
        <taxon>Fungi incertae sedis</taxon>
        <taxon>Mucoromycota</taxon>
        <taxon>Glomeromycotina</taxon>
        <taxon>Glomeromycetes</taxon>
        <taxon>Diversisporales</taxon>
        <taxon>Diversisporaceae</taxon>
        <taxon>Diversispora</taxon>
    </lineage>
</organism>
<dbReference type="PRINTS" id="PR00465">
    <property type="entry name" value="EP450IV"/>
</dbReference>
<name>A0A9N8ZNT5_9GLOM</name>
<feature type="binding site" description="axial binding residue" evidence="5">
    <location>
        <position position="74"/>
    </location>
    <ligand>
        <name>heme</name>
        <dbReference type="ChEBI" id="CHEBI:30413"/>
    </ligand>
    <ligandPart>
        <name>Fe</name>
        <dbReference type="ChEBI" id="CHEBI:18248"/>
    </ligandPart>
</feature>
<dbReference type="EMBL" id="CAJVPK010000377">
    <property type="protein sequence ID" value="CAG8501886.1"/>
    <property type="molecule type" value="Genomic_DNA"/>
</dbReference>
<comment type="caution">
    <text evidence="7">The sequence shown here is derived from an EMBL/GenBank/DDBJ whole genome shotgun (WGS) entry which is preliminary data.</text>
</comment>
<keyword evidence="6" id="KW-0503">Monooxygenase</keyword>
<evidence type="ECO:0000313" key="7">
    <source>
        <dbReference type="EMBL" id="CAG8501886.1"/>
    </source>
</evidence>
<evidence type="ECO:0000256" key="6">
    <source>
        <dbReference type="RuleBase" id="RU000461"/>
    </source>
</evidence>
<dbReference type="Pfam" id="PF00067">
    <property type="entry name" value="p450"/>
    <property type="match status" value="1"/>
</dbReference>
<evidence type="ECO:0000256" key="3">
    <source>
        <dbReference type="ARBA" id="ARBA00022723"/>
    </source>
</evidence>
<dbReference type="GO" id="GO:0005506">
    <property type="term" value="F:iron ion binding"/>
    <property type="evidence" value="ECO:0007669"/>
    <property type="project" value="InterPro"/>
</dbReference>
<comment type="similarity">
    <text evidence="2 6">Belongs to the cytochrome P450 family.</text>
</comment>
<proteinExistence type="inferred from homology"/>
<dbReference type="OrthoDB" id="1470350at2759"/>
<dbReference type="PANTHER" id="PTHR24291:SF175">
    <property type="entry name" value="CYTOCHROME P450"/>
    <property type="match status" value="1"/>
</dbReference>
<evidence type="ECO:0000256" key="5">
    <source>
        <dbReference type="PIRSR" id="PIRSR602403-1"/>
    </source>
</evidence>
<keyword evidence="3 5" id="KW-0479">Metal-binding</keyword>
<comment type="cofactor">
    <cofactor evidence="1 5">
        <name>heme</name>
        <dbReference type="ChEBI" id="CHEBI:30413"/>
    </cofactor>
</comment>
<dbReference type="PANTHER" id="PTHR24291">
    <property type="entry name" value="CYTOCHROME P450 FAMILY 4"/>
    <property type="match status" value="1"/>
</dbReference>
<dbReference type="GO" id="GO:0016705">
    <property type="term" value="F:oxidoreductase activity, acting on paired donors, with incorporation or reduction of molecular oxygen"/>
    <property type="evidence" value="ECO:0007669"/>
    <property type="project" value="InterPro"/>
</dbReference>
<dbReference type="AlphaFoldDB" id="A0A9N8ZNT5"/>
<dbReference type="Gene3D" id="1.10.630.10">
    <property type="entry name" value="Cytochrome P450"/>
    <property type="match status" value="1"/>
</dbReference>
<feature type="non-terminal residue" evidence="7">
    <location>
        <position position="128"/>
    </location>
</feature>
<protein>
    <submittedName>
        <fullName evidence="7">10194_t:CDS:1</fullName>
    </submittedName>
</protein>
<sequence>PVVLRVSIKDDFINGYFIPKGTMVIIPINTIHKLPSIWGPDSNEFKPSRWLDPSISKINSNYSWIPFSTGARGCIAYKMALNEIKVILAILIRNFEFRDEGKVIKKKFNIIIRPDPGIQPWVKKVNTN</sequence>
<dbReference type="Proteomes" id="UP000789706">
    <property type="component" value="Unassembled WGS sequence"/>
</dbReference>
<dbReference type="InterPro" id="IPR036396">
    <property type="entry name" value="Cyt_P450_sf"/>
</dbReference>
<dbReference type="InterPro" id="IPR001128">
    <property type="entry name" value="Cyt_P450"/>
</dbReference>
<dbReference type="InterPro" id="IPR002403">
    <property type="entry name" value="Cyt_P450_E_grp-IV"/>
</dbReference>
<dbReference type="PROSITE" id="PS00086">
    <property type="entry name" value="CYTOCHROME_P450"/>
    <property type="match status" value="1"/>
</dbReference>
<reference evidence="7" key="1">
    <citation type="submission" date="2021-06" db="EMBL/GenBank/DDBJ databases">
        <authorList>
            <person name="Kallberg Y."/>
            <person name="Tangrot J."/>
            <person name="Rosling A."/>
        </authorList>
    </citation>
    <scope>NUCLEOTIDE SEQUENCE</scope>
    <source>
        <strain evidence="7">AZ414A</strain>
    </source>
</reference>
<dbReference type="GO" id="GO:0020037">
    <property type="term" value="F:heme binding"/>
    <property type="evidence" value="ECO:0007669"/>
    <property type="project" value="InterPro"/>
</dbReference>
<keyword evidence="6" id="KW-0560">Oxidoreductase</keyword>
<accession>A0A9N8ZNT5</accession>
<evidence type="ECO:0000313" key="8">
    <source>
        <dbReference type="Proteomes" id="UP000789706"/>
    </source>
</evidence>
<gene>
    <name evidence="7" type="ORF">DEBURN_LOCUS4720</name>
</gene>
<keyword evidence="5 6" id="KW-0349">Heme</keyword>
<dbReference type="InterPro" id="IPR050196">
    <property type="entry name" value="Cytochrome_P450_Monoox"/>
</dbReference>
<keyword evidence="4 5" id="KW-0408">Iron</keyword>
<dbReference type="InterPro" id="IPR017972">
    <property type="entry name" value="Cyt_P450_CS"/>
</dbReference>